<keyword evidence="10 12" id="KW-0539">Nucleus</keyword>
<evidence type="ECO:0000256" key="5">
    <source>
        <dbReference type="ARBA" id="ARBA00014849"/>
    </source>
</evidence>
<dbReference type="Gene3D" id="1.20.1520.10">
    <property type="entry name" value="ADP-ribosylation factor-like 2-binding protein, domain"/>
    <property type="match status" value="1"/>
</dbReference>
<keyword evidence="11 12" id="KW-0966">Cell projection</keyword>
<evidence type="ECO:0000256" key="6">
    <source>
        <dbReference type="ARBA" id="ARBA00022490"/>
    </source>
</evidence>
<keyword evidence="15" id="KW-1185">Reference proteome</keyword>
<evidence type="ECO:0000256" key="2">
    <source>
        <dbReference type="ARBA" id="ARBA00004123"/>
    </source>
</evidence>
<evidence type="ECO:0000256" key="12">
    <source>
        <dbReference type="RuleBase" id="RU367099"/>
    </source>
</evidence>
<dbReference type="GO" id="GO:0051457">
    <property type="term" value="P:maintenance of protein location in nucleus"/>
    <property type="evidence" value="ECO:0007669"/>
    <property type="project" value="TreeGrafter"/>
</dbReference>
<organism evidence="15">
    <name type="scientific">Harpegnathos saltator</name>
    <name type="common">Jerdon's jumping ant</name>
    <dbReference type="NCBI Taxonomy" id="610380"/>
    <lineage>
        <taxon>Eukaryota</taxon>
        <taxon>Metazoa</taxon>
        <taxon>Ecdysozoa</taxon>
        <taxon>Arthropoda</taxon>
        <taxon>Hexapoda</taxon>
        <taxon>Insecta</taxon>
        <taxon>Pterygota</taxon>
        <taxon>Neoptera</taxon>
        <taxon>Endopterygota</taxon>
        <taxon>Hymenoptera</taxon>
        <taxon>Apocrita</taxon>
        <taxon>Aculeata</taxon>
        <taxon>Formicoidea</taxon>
        <taxon>Formicidae</taxon>
        <taxon>Ponerinae</taxon>
        <taxon>Ponerini</taxon>
        <taxon>Harpegnathos</taxon>
    </lineage>
</organism>
<feature type="domain" description="BART" evidence="13">
    <location>
        <begin position="11"/>
        <end position="123"/>
    </location>
</feature>
<proteinExistence type="inferred from homology"/>
<dbReference type="InterPro" id="IPR042541">
    <property type="entry name" value="BART_sf"/>
</dbReference>
<dbReference type="OrthoDB" id="302784at2759"/>
<evidence type="ECO:0000256" key="4">
    <source>
        <dbReference type="ARBA" id="ARBA00009880"/>
    </source>
</evidence>
<comment type="function">
    <text evidence="12">Plays a role as an effector of the ADP-ribosylation factor-like protein 2, ARL2.</text>
</comment>
<name>E2BTY7_HARSA</name>
<comment type="subcellular location">
    <subcellularLocation>
        <location evidence="1 12">Cytoplasm</location>
        <location evidence="1 12">Cytoskeleton</location>
        <location evidence="1 12">Cilium basal body</location>
    </subcellularLocation>
    <subcellularLocation>
        <location evidence="3 12">Cytoplasm</location>
        <location evidence="3 12">Cytoskeleton</location>
        <location evidence="3 12">Microtubule organizing center</location>
        <location evidence="3 12">Centrosome</location>
    </subcellularLocation>
    <subcellularLocation>
        <location evidence="12">Cytoplasm</location>
    </subcellularLocation>
    <subcellularLocation>
        <location evidence="2 12">Nucleus</location>
    </subcellularLocation>
    <subcellularLocation>
        <location evidence="12">Mitochondrion intermembrane space</location>
    </subcellularLocation>
</comment>
<evidence type="ECO:0000256" key="9">
    <source>
        <dbReference type="ARBA" id="ARBA00023212"/>
    </source>
</evidence>
<dbReference type="STRING" id="610380.E2BTY7"/>
<dbReference type="OMA" id="CILEIIM"/>
<dbReference type="EMBL" id="GL450531">
    <property type="protein sequence ID" value="EFN80886.1"/>
    <property type="molecule type" value="Genomic_DNA"/>
</dbReference>
<comment type="similarity">
    <text evidence="4 12">Belongs to the ARL2BP family.</text>
</comment>
<dbReference type="InterPro" id="IPR023379">
    <property type="entry name" value="BART_dom"/>
</dbReference>
<keyword evidence="6 12" id="KW-0963">Cytoplasm</keyword>
<dbReference type="InterPro" id="IPR038849">
    <property type="entry name" value="ARL2BP"/>
</dbReference>
<dbReference type="AlphaFoldDB" id="E2BTY7"/>
<evidence type="ECO:0000256" key="7">
    <source>
        <dbReference type="ARBA" id="ARBA00023069"/>
    </source>
</evidence>
<sequence>QVSKSKEVYSFDEAIGHIEDLLLEKDFQTLQKRFLEKYWNIFEPSEENKLIYTDIFHEYNKAVEAYIVDYLQKVMPQFTIDILLHQLNEKQAELEGEVFEVLSTITDFLAFKEMFLDYRAIKEGKVEDLSCGISVIPLKSSNLDCNDSLKQCT</sequence>
<feature type="non-terminal residue" evidence="14">
    <location>
        <position position="1"/>
    </location>
</feature>
<evidence type="ECO:0000313" key="14">
    <source>
        <dbReference type="EMBL" id="EFN80886.1"/>
    </source>
</evidence>
<keyword evidence="7 12" id="KW-0969">Cilium</keyword>
<keyword evidence="9 12" id="KW-0206">Cytoskeleton</keyword>
<protein>
    <recommendedName>
        <fullName evidence="5 12">ADP-ribosylation factor-like protein 2-binding protein</fullName>
        <shortName evidence="12">ARF-like 2-binding protein</shortName>
    </recommendedName>
</protein>
<reference evidence="14 15" key="1">
    <citation type="journal article" date="2010" name="Science">
        <title>Genomic comparison of the ants Camponotus floridanus and Harpegnathos saltator.</title>
        <authorList>
            <person name="Bonasio R."/>
            <person name="Zhang G."/>
            <person name="Ye C."/>
            <person name="Mutti N.S."/>
            <person name="Fang X."/>
            <person name="Qin N."/>
            <person name="Donahue G."/>
            <person name="Yang P."/>
            <person name="Li Q."/>
            <person name="Li C."/>
            <person name="Zhang P."/>
            <person name="Huang Z."/>
            <person name="Berger S.L."/>
            <person name="Reinberg D."/>
            <person name="Wang J."/>
            <person name="Liebig J."/>
        </authorList>
    </citation>
    <scope>NUCLEOTIDE SEQUENCE [LARGE SCALE GENOMIC DNA]</scope>
    <source>
        <strain evidence="14 15">R22 G/1</strain>
    </source>
</reference>
<keyword evidence="8 12" id="KW-0496">Mitochondrion</keyword>
<dbReference type="GO" id="GO:0005813">
    <property type="term" value="C:centrosome"/>
    <property type="evidence" value="ECO:0007669"/>
    <property type="project" value="UniProtKB-SubCell"/>
</dbReference>
<dbReference type="GO" id="GO:0005634">
    <property type="term" value="C:nucleus"/>
    <property type="evidence" value="ECO:0007669"/>
    <property type="project" value="UniProtKB-SubCell"/>
</dbReference>
<evidence type="ECO:0000256" key="11">
    <source>
        <dbReference type="ARBA" id="ARBA00023273"/>
    </source>
</evidence>
<evidence type="ECO:0000256" key="1">
    <source>
        <dbReference type="ARBA" id="ARBA00004120"/>
    </source>
</evidence>
<evidence type="ECO:0000313" key="15">
    <source>
        <dbReference type="Proteomes" id="UP000008237"/>
    </source>
</evidence>
<dbReference type="PANTHER" id="PTHR15487">
    <property type="entry name" value="ADP-RIBOSYLATION FACTOR-LIKE PROTEIN 2-BINDING PROTEIN"/>
    <property type="match status" value="1"/>
</dbReference>
<evidence type="ECO:0000256" key="10">
    <source>
        <dbReference type="ARBA" id="ARBA00023242"/>
    </source>
</evidence>
<evidence type="ECO:0000259" key="13">
    <source>
        <dbReference type="Pfam" id="PF11527"/>
    </source>
</evidence>
<dbReference type="GO" id="GO:0005758">
    <property type="term" value="C:mitochondrial intermembrane space"/>
    <property type="evidence" value="ECO:0007669"/>
    <property type="project" value="UniProtKB-SubCell"/>
</dbReference>
<dbReference type="InParanoid" id="E2BTY7"/>
<dbReference type="Pfam" id="PF11527">
    <property type="entry name" value="ARL2_Bind_BART"/>
    <property type="match status" value="1"/>
</dbReference>
<dbReference type="GO" id="GO:0005929">
    <property type="term" value="C:cilium"/>
    <property type="evidence" value="ECO:0007669"/>
    <property type="project" value="UniProtKB-UniRule"/>
</dbReference>
<dbReference type="PANTHER" id="PTHR15487:SF4">
    <property type="entry name" value="ADP-RIBOSYLATION FACTOR-LIKE PROTEIN 2-BINDING PROTEIN"/>
    <property type="match status" value="1"/>
</dbReference>
<evidence type="ECO:0000256" key="8">
    <source>
        <dbReference type="ARBA" id="ARBA00023128"/>
    </source>
</evidence>
<evidence type="ECO:0000256" key="3">
    <source>
        <dbReference type="ARBA" id="ARBA00004300"/>
    </source>
</evidence>
<dbReference type="Proteomes" id="UP000008237">
    <property type="component" value="Unassembled WGS sequence"/>
</dbReference>
<accession>E2BTY7</accession>
<gene>
    <name evidence="14" type="ORF">EAI_11921</name>
</gene>